<dbReference type="InterPro" id="IPR006935">
    <property type="entry name" value="Helicase/UvrB_N"/>
</dbReference>
<dbReference type="PANTHER" id="PTHR47396">
    <property type="entry name" value="TYPE I RESTRICTION ENZYME ECOKI R PROTEIN"/>
    <property type="match status" value="1"/>
</dbReference>
<accession>A0ABC8ALC2</accession>
<dbReference type="CDD" id="cd17926">
    <property type="entry name" value="DEXHc_RE"/>
    <property type="match status" value="1"/>
</dbReference>
<dbReference type="GO" id="GO:0016787">
    <property type="term" value="F:hydrolase activity"/>
    <property type="evidence" value="ECO:0007669"/>
    <property type="project" value="UniProtKB-KW"/>
</dbReference>
<dbReference type="Pfam" id="PF22548">
    <property type="entry name" value="AEP-TOTE"/>
    <property type="match status" value="1"/>
</dbReference>
<dbReference type="EC" id="3.6.4.12" evidence="2"/>
<sequence>MSLTHRRRAGQCTADWLLVERYPGELESLRAETARLRRLLDLTEQQARAAAPDQTAVGTPVDMRSSPEAKVRFYLDLFGCRDDVYALRWENRRDGRSGWMPAIRGRWSKGRSRAEAPYLPLTDDVIAGHLRGDHHVGLYPLTDDDTCWWVAADFDKSAAMLDALAFLKAARAKDIPAALEVSQSGRGAHVWIFFAEPTPATTARRIATGLLAEAIQLRGSMSLSSYDRLFPSQDTHTGRGMGNLIAAPLNGTRRRHGTTLFLDPATLEPFDDQWAYLSSIPRLSPKQVDALAAGLSEPKVGHNVRRLQLPNSSKIVPRPAPIIRATFEARLQLSIADLGPAMISAVKHAASIPNPEFYTRQRARRSTWDTPRFLRSYDETLDGDLILPRGLLALLTTLVESADSTLNIDDNRIGGSEQSFTCASELRPEQHTALHAIESQDTCVLVAPPGTGKTVIACAAIASRARSTLILVDRKALADQWRTRILEYLGIKCGQIGGGRSKTTGVIDVALLPTLARRANVDELTRDYGFVVVDECHHIAASAFTEVLNQIPARYWLGLTATPYRRDQLDDLIYHQLGSHTHTIDAPAAGQLPASGDAPAPHRVLHVHPTQFAYDGDADPSQPGGIAEIYRALVADDDRLKQIVTDVLDAHQAGANILVLTTWVDHVDALAKHLTAAGCDDIITLRGGTKARERQAIIESIATRAASGAPLLLVGTGSYIGEGFDCPALDTLFLAAPVSFKGRLVQYAGRITRSHPGKTTATVHDYHDVLTPVIASSLRKRAPGYTELGFPDPRKPGH</sequence>
<dbReference type="InterPro" id="IPR027417">
    <property type="entry name" value="P-loop_NTPase"/>
</dbReference>
<name>A0ABC8ALC2_9NOCA</name>
<keyword evidence="2" id="KW-0067">ATP-binding</keyword>
<proteinExistence type="predicted"/>
<dbReference type="SUPFAM" id="SSF52540">
    <property type="entry name" value="P-loop containing nucleoside triphosphate hydrolases"/>
    <property type="match status" value="2"/>
</dbReference>
<dbReference type="InterPro" id="IPR001650">
    <property type="entry name" value="Helicase_C-like"/>
</dbReference>
<dbReference type="SMART" id="SM00487">
    <property type="entry name" value="DEXDc"/>
    <property type="match status" value="1"/>
</dbReference>
<dbReference type="KEGG" id="nsr:NS506_00851"/>
<dbReference type="Pfam" id="PF00271">
    <property type="entry name" value="Helicase_C"/>
    <property type="match status" value="1"/>
</dbReference>
<dbReference type="CDD" id="cd18785">
    <property type="entry name" value="SF2_C"/>
    <property type="match status" value="1"/>
</dbReference>
<dbReference type="EMBL" id="CP017839">
    <property type="protein sequence ID" value="APA94927.1"/>
    <property type="molecule type" value="Genomic_DNA"/>
</dbReference>
<dbReference type="InterPro" id="IPR050742">
    <property type="entry name" value="Helicase_Restrict-Modif_Enz"/>
</dbReference>
<organism evidence="2 3">
    <name type="scientific">Nocardia seriolae</name>
    <dbReference type="NCBI Taxonomy" id="37332"/>
    <lineage>
        <taxon>Bacteria</taxon>
        <taxon>Bacillati</taxon>
        <taxon>Actinomycetota</taxon>
        <taxon>Actinomycetes</taxon>
        <taxon>Mycobacteriales</taxon>
        <taxon>Nocardiaceae</taxon>
        <taxon>Nocardia</taxon>
    </lineage>
</organism>
<dbReference type="InterPro" id="IPR014001">
    <property type="entry name" value="Helicase_ATP-bd"/>
</dbReference>
<dbReference type="GO" id="GO:0003678">
    <property type="term" value="F:DNA helicase activity"/>
    <property type="evidence" value="ECO:0007669"/>
    <property type="project" value="UniProtKB-EC"/>
</dbReference>
<evidence type="ECO:0000259" key="1">
    <source>
        <dbReference type="PROSITE" id="PS51192"/>
    </source>
</evidence>
<dbReference type="PROSITE" id="PS51192">
    <property type="entry name" value="HELICASE_ATP_BIND_1"/>
    <property type="match status" value="1"/>
</dbReference>
<keyword evidence="2" id="KW-0378">Hydrolase</keyword>
<gene>
    <name evidence="2" type="ORF">NS506_00851</name>
</gene>
<protein>
    <submittedName>
        <fullName evidence="2">DNA helicase</fullName>
        <ecNumber evidence="2">3.6.4.12</ecNumber>
    </submittedName>
</protein>
<dbReference type="InterPro" id="IPR054347">
    <property type="entry name" value="TOTE_primase"/>
</dbReference>
<dbReference type="PANTHER" id="PTHR47396:SF1">
    <property type="entry name" value="ATP-DEPENDENT HELICASE IRC3-RELATED"/>
    <property type="match status" value="1"/>
</dbReference>
<dbReference type="Pfam" id="PF04851">
    <property type="entry name" value="ResIII"/>
    <property type="match status" value="1"/>
</dbReference>
<dbReference type="Proteomes" id="UP000180166">
    <property type="component" value="Chromosome"/>
</dbReference>
<keyword evidence="2" id="KW-0347">Helicase</keyword>
<evidence type="ECO:0000313" key="3">
    <source>
        <dbReference type="Proteomes" id="UP000180166"/>
    </source>
</evidence>
<keyword evidence="2" id="KW-0547">Nucleotide-binding</keyword>
<dbReference type="AlphaFoldDB" id="A0ABC8ALC2"/>
<evidence type="ECO:0000313" key="2">
    <source>
        <dbReference type="EMBL" id="APA94927.1"/>
    </source>
</evidence>
<feature type="domain" description="Helicase ATP-binding" evidence="1">
    <location>
        <begin position="434"/>
        <end position="581"/>
    </location>
</feature>
<reference evidence="2 3" key="1">
    <citation type="submission" date="2016-10" db="EMBL/GenBank/DDBJ databases">
        <title>Genome sequence of Nocardia seriolae strain EM150506, isolated from Anguila japonica.</title>
        <authorList>
            <person name="Han H.-J."/>
        </authorList>
    </citation>
    <scope>NUCLEOTIDE SEQUENCE [LARGE SCALE GENOMIC DNA]</scope>
    <source>
        <strain evidence="2 3">EM150506</strain>
    </source>
</reference>
<dbReference type="Gene3D" id="3.40.50.300">
    <property type="entry name" value="P-loop containing nucleotide triphosphate hydrolases"/>
    <property type="match status" value="2"/>
</dbReference>